<name>A0A914L512_MELIC</name>
<protein>
    <recommendedName>
        <fullName evidence="7">Fucosyltransferase</fullName>
        <ecNumber evidence="7">2.4.1.-</ecNumber>
    </recommendedName>
</protein>
<dbReference type="GO" id="GO:0008417">
    <property type="term" value="F:fucosyltransferase activity"/>
    <property type="evidence" value="ECO:0007669"/>
    <property type="project" value="InterPro"/>
</dbReference>
<dbReference type="Proteomes" id="UP000887563">
    <property type="component" value="Unplaced"/>
</dbReference>
<evidence type="ECO:0000256" key="7">
    <source>
        <dbReference type="RuleBase" id="RU003832"/>
    </source>
</evidence>
<feature type="domain" description="Fucosyltransferase C-terminal" evidence="8">
    <location>
        <begin position="51"/>
        <end position="125"/>
    </location>
</feature>
<keyword evidence="4 7" id="KW-0328">Glycosyltransferase</keyword>
<dbReference type="EC" id="2.4.1.-" evidence="7"/>
<dbReference type="WBParaSite" id="Minc3s00226g08021">
    <property type="protein sequence ID" value="Minc3s00226g08021"/>
    <property type="gene ID" value="Minc3s00226g08021"/>
</dbReference>
<dbReference type="Pfam" id="PF00852">
    <property type="entry name" value="Glyco_transf_10"/>
    <property type="match status" value="1"/>
</dbReference>
<dbReference type="InterPro" id="IPR038577">
    <property type="entry name" value="GT10-like_C_sf"/>
</dbReference>
<dbReference type="GO" id="GO:0032580">
    <property type="term" value="C:Golgi cisterna membrane"/>
    <property type="evidence" value="ECO:0007669"/>
    <property type="project" value="UniProtKB-SubCell"/>
</dbReference>
<evidence type="ECO:0000256" key="5">
    <source>
        <dbReference type="ARBA" id="ARBA00022679"/>
    </source>
</evidence>
<dbReference type="AlphaFoldDB" id="A0A914L512"/>
<keyword evidence="5 7" id="KW-0808">Transferase</keyword>
<keyword evidence="6 7" id="KW-0333">Golgi apparatus</keyword>
<evidence type="ECO:0000313" key="9">
    <source>
        <dbReference type="Proteomes" id="UP000887563"/>
    </source>
</evidence>
<reference evidence="10" key="1">
    <citation type="submission" date="2022-11" db="UniProtKB">
        <authorList>
            <consortium name="WormBaseParasite"/>
        </authorList>
    </citation>
    <scope>IDENTIFICATION</scope>
</reference>
<dbReference type="PANTHER" id="PTHR48438">
    <property type="entry name" value="ALPHA-(1,3)-FUCOSYLTRANSFERASE C-RELATED"/>
    <property type="match status" value="1"/>
</dbReference>
<dbReference type="PANTHER" id="PTHR48438:SF1">
    <property type="entry name" value="ALPHA-(1,3)-FUCOSYLTRANSFERASE C-RELATED"/>
    <property type="match status" value="1"/>
</dbReference>
<dbReference type="Gene3D" id="3.40.50.11660">
    <property type="entry name" value="Glycosyl transferase family 10, C-terminal domain"/>
    <property type="match status" value="1"/>
</dbReference>
<dbReference type="InterPro" id="IPR001503">
    <property type="entry name" value="Glyco_trans_10"/>
</dbReference>
<dbReference type="InterPro" id="IPR055270">
    <property type="entry name" value="Glyco_tran_10_C"/>
</dbReference>
<evidence type="ECO:0000259" key="8">
    <source>
        <dbReference type="Pfam" id="PF00852"/>
    </source>
</evidence>
<comment type="subcellular location">
    <subcellularLocation>
        <location evidence="1">Golgi apparatus membrane</location>
        <topology evidence="1">Single-pass type II membrane protein</topology>
    </subcellularLocation>
    <subcellularLocation>
        <location evidence="7">Golgi apparatus</location>
        <location evidence="7">Golgi stack membrane</location>
        <topology evidence="7">Single-pass type II membrane protein</topology>
    </subcellularLocation>
</comment>
<accession>A0A914L512</accession>
<dbReference type="GO" id="GO:0000139">
    <property type="term" value="C:Golgi membrane"/>
    <property type="evidence" value="ECO:0007669"/>
    <property type="project" value="UniProtKB-SubCell"/>
</dbReference>
<evidence type="ECO:0000256" key="3">
    <source>
        <dbReference type="ARBA" id="ARBA00008919"/>
    </source>
</evidence>
<comment type="pathway">
    <text evidence="2">Protein modification; protein glycosylation.</text>
</comment>
<keyword evidence="9" id="KW-1185">Reference proteome</keyword>
<keyword evidence="7" id="KW-0812">Transmembrane</keyword>
<evidence type="ECO:0000313" key="10">
    <source>
        <dbReference type="WBParaSite" id="Minc3s00226g08021"/>
    </source>
</evidence>
<evidence type="ECO:0000256" key="4">
    <source>
        <dbReference type="ARBA" id="ARBA00022676"/>
    </source>
</evidence>
<evidence type="ECO:0000256" key="6">
    <source>
        <dbReference type="ARBA" id="ARBA00023034"/>
    </source>
</evidence>
<comment type="similarity">
    <text evidence="3 7">Belongs to the glycosyltransferase 10 family.</text>
</comment>
<sequence length="146" mass="16989">MLMINYLEFVPVKRPSPTILMWNKMFGASLTESLLQYDNEFLSRKIFEGLNIPTDSFIAADDFESPKDLASFLEKLAADKKRYKSYFRWTKKYKKTENTNSISNPLCNLCKMAHIHKKELKIKNIYDFWNGGGKCQQGFALNILLS</sequence>
<proteinExistence type="inferred from homology"/>
<evidence type="ECO:0000256" key="1">
    <source>
        <dbReference type="ARBA" id="ARBA00004323"/>
    </source>
</evidence>
<organism evidence="9 10">
    <name type="scientific">Meloidogyne incognita</name>
    <name type="common">Southern root-knot nematode worm</name>
    <name type="synonym">Oxyuris incognita</name>
    <dbReference type="NCBI Taxonomy" id="6306"/>
    <lineage>
        <taxon>Eukaryota</taxon>
        <taxon>Metazoa</taxon>
        <taxon>Ecdysozoa</taxon>
        <taxon>Nematoda</taxon>
        <taxon>Chromadorea</taxon>
        <taxon>Rhabditida</taxon>
        <taxon>Tylenchina</taxon>
        <taxon>Tylenchomorpha</taxon>
        <taxon>Tylenchoidea</taxon>
        <taxon>Meloidogynidae</taxon>
        <taxon>Meloidogyninae</taxon>
        <taxon>Meloidogyne</taxon>
        <taxon>Meloidogyne incognita group</taxon>
    </lineage>
</organism>
<dbReference type="SUPFAM" id="SSF53756">
    <property type="entry name" value="UDP-Glycosyltransferase/glycogen phosphorylase"/>
    <property type="match status" value="1"/>
</dbReference>
<keyword evidence="7" id="KW-0472">Membrane</keyword>
<evidence type="ECO:0000256" key="2">
    <source>
        <dbReference type="ARBA" id="ARBA00004922"/>
    </source>
</evidence>